<dbReference type="Gene3D" id="3.20.20.370">
    <property type="entry name" value="Glycoside hydrolase/deacetylase"/>
    <property type="match status" value="1"/>
</dbReference>
<dbReference type="Proteomes" id="UP001296943">
    <property type="component" value="Unassembled WGS sequence"/>
</dbReference>
<evidence type="ECO:0000313" key="3">
    <source>
        <dbReference type="EMBL" id="MBM7572231.1"/>
    </source>
</evidence>
<dbReference type="SUPFAM" id="SSF88713">
    <property type="entry name" value="Glycoside hydrolase/deacetylase"/>
    <property type="match status" value="1"/>
</dbReference>
<dbReference type="InterPro" id="IPR011330">
    <property type="entry name" value="Glyco_hydro/deAcase_b/a-brl"/>
</dbReference>
<feature type="compositionally biased region" description="Acidic residues" evidence="1">
    <location>
        <begin position="52"/>
        <end position="72"/>
    </location>
</feature>
<gene>
    <name evidence="3" type="ORF">JOC48_002734</name>
</gene>
<dbReference type="InterPro" id="IPR050248">
    <property type="entry name" value="Polysacc_deacetylase_ArnD"/>
</dbReference>
<feature type="region of interest" description="Disordered" evidence="1">
    <location>
        <begin position="20"/>
        <end position="72"/>
    </location>
</feature>
<accession>A0ABS2N269</accession>
<sequence length="288" mass="32917">MRYFSVLFVVLLFVVGCTDTNSTQGDGSQDEQPVIEKPSPKEEQTDQKEVKDEEIDQNDAVLEDDTDSEQGEVVEEYVPKYEITSNWSVRPISEDDNDQVVLLTIDDAPDKYSLEMAQTLKDLDAKAIFFVNGHFLDTEEEQKVLKQIYDMGFPIGNHTYNHASLPDISESEQKDEIIQLSDLVEEITGERPKYFRAPFGLNTDYSNQIVEEEGMVVMNWSYGYDWEQEYRTAEAIADIMVNTELLSNGSNLLMHDREWTAKGLADIVTGLRDKGYEIVNPEWIVPSE</sequence>
<dbReference type="PROSITE" id="PS51257">
    <property type="entry name" value="PROKAR_LIPOPROTEIN"/>
    <property type="match status" value="1"/>
</dbReference>
<evidence type="ECO:0000256" key="1">
    <source>
        <dbReference type="SAM" id="MobiDB-lite"/>
    </source>
</evidence>
<dbReference type="EMBL" id="JAFBDR010000015">
    <property type="protein sequence ID" value="MBM7572231.1"/>
    <property type="molecule type" value="Genomic_DNA"/>
</dbReference>
<organism evidence="3 4">
    <name type="scientific">Aquibacillus albus</name>
    <dbReference type="NCBI Taxonomy" id="1168171"/>
    <lineage>
        <taxon>Bacteria</taxon>
        <taxon>Bacillati</taxon>
        <taxon>Bacillota</taxon>
        <taxon>Bacilli</taxon>
        <taxon>Bacillales</taxon>
        <taxon>Bacillaceae</taxon>
        <taxon>Aquibacillus</taxon>
    </lineage>
</organism>
<comment type="caution">
    <text evidence="3">The sequence shown here is derived from an EMBL/GenBank/DDBJ whole genome shotgun (WGS) entry which is preliminary data.</text>
</comment>
<feature type="domain" description="NodB homology" evidence="2">
    <location>
        <begin position="99"/>
        <end position="279"/>
    </location>
</feature>
<dbReference type="InterPro" id="IPR002509">
    <property type="entry name" value="NODB_dom"/>
</dbReference>
<dbReference type="PROSITE" id="PS51677">
    <property type="entry name" value="NODB"/>
    <property type="match status" value="1"/>
</dbReference>
<evidence type="ECO:0000259" key="2">
    <source>
        <dbReference type="PROSITE" id="PS51677"/>
    </source>
</evidence>
<proteinExistence type="predicted"/>
<dbReference type="PANTHER" id="PTHR10587">
    <property type="entry name" value="GLYCOSYL TRANSFERASE-RELATED"/>
    <property type="match status" value="1"/>
</dbReference>
<name>A0ABS2N269_9BACI</name>
<feature type="compositionally biased region" description="Basic and acidic residues" evidence="1">
    <location>
        <begin position="38"/>
        <end position="51"/>
    </location>
</feature>
<reference evidence="3 4" key="1">
    <citation type="submission" date="2021-01" db="EMBL/GenBank/DDBJ databases">
        <title>Genomic Encyclopedia of Type Strains, Phase IV (KMG-IV): sequencing the most valuable type-strain genomes for metagenomic binning, comparative biology and taxonomic classification.</title>
        <authorList>
            <person name="Goeker M."/>
        </authorList>
    </citation>
    <scope>NUCLEOTIDE SEQUENCE [LARGE SCALE GENOMIC DNA]</scope>
    <source>
        <strain evidence="3 4">DSM 23711</strain>
    </source>
</reference>
<keyword evidence="4" id="KW-1185">Reference proteome</keyword>
<dbReference type="Pfam" id="PF01522">
    <property type="entry name" value="Polysacc_deac_1"/>
    <property type="match status" value="1"/>
</dbReference>
<feature type="compositionally biased region" description="Polar residues" evidence="1">
    <location>
        <begin position="20"/>
        <end position="31"/>
    </location>
</feature>
<dbReference type="RefSeq" id="WP_204500487.1">
    <property type="nucleotide sequence ID" value="NZ_JAFBDR010000015.1"/>
</dbReference>
<evidence type="ECO:0000313" key="4">
    <source>
        <dbReference type="Proteomes" id="UP001296943"/>
    </source>
</evidence>
<protein>
    <submittedName>
        <fullName evidence="3">Peptidoglycan/xylan/chitin deacetylase (PgdA/CDA1 family)</fullName>
    </submittedName>
</protein>
<dbReference type="CDD" id="cd10917">
    <property type="entry name" value="CE4_NodB_like_6s_7s"/>
    <property type="match status" value="1"/>
</dbReference>